<keyword evidence="4" id="KW-1185">Reference proteome</keyword>
<dbReference type="Proteomes" id="UP000579605">
    <property type="component" value="Unassembled WGS sequence"/>
</dbReference>
<evidence type="ECO:0000259" key="2">
    <source>
        <dbReference type="Pfam" id="PF01636"/>
    </source>
</evidence>
<dbReference type="AlphaFoldDB" id="A0A852ZJE3"/>
<dbReference type="EMBL" id="JACBZH010000001">
    <property type="protein sequence ID" value="NYH92018.1"/>
    <property type="molecule type" value="Genomic_DNA"/>
</dbReference>
<organism evidence="3 4">
    <name type="scientific">Actinopolymorpha rutila</name>
    <dbReference type="NCBI Taxonomy" id="446787"/>
    <lineage>
        <taxon>Bacteria</taxon>
        <taxon>Bacillati</taxon>
        <taxon>Actinomycetota</taxon>
        <taxon>Actinomycetes</taxon>
        <taxon>Propionibacteriales</taxon>
        <taxon>Actinopolymorphaceae</taxon>
        <taxon>Actinopolymorpha</taxon>
    </lineage>
</organism>
<dbReference type="InterPro" id="IPR011009">
    <property type="entry name" value="Kinase-like_dom_sf"/>
</dbReference>
<gene>
    <name evidence="3" type="ORF">F4554_004656</name>
</gene>
<feature type="domain" description="Aminoglycoside phosphotransferase" evidence="2">
    <location>
        <begin position="37"/>
        <end position="258"/>
    </location>
</feature>
<dbReference type="InterPro" id="IPR002575">
    <property type="entry name" value="Aminoglycoside_PTrfase"/>
</dbReference>
<dbReference type="PANTHER" id="PTHR21310">
    <property type="entry name" value="AMINOGLYCOSIDE PHOSPHOTRANSFERASE-RELATED-RELATED"/>
    <property type="match status" value="1"/>
</dbReference>
<dbReference type="SUPFAM" id="SSF56112">
    <property type="entry name" value="Protein kinase-like (PK-like)"/>
    <property type="match status" value="1"/>
</dbReference>
<feature type="region of interest" description="Disordered" evidence="1">
    <location>
        <begin position="320"/>
        <end position="339"/>
    </location>
</feature>
<accession>A0A852ZJE3</accession>
<protein>
    <recommendedName>
        <fullName evidence="2">Aminoglycoside phosphotransferase domain-containing protein</fullName>
    </recommendedName>
</protein>
<dbReference type="Gene3D" id="3.90.1200.10">
    <property type="match status" value="1"/>
</dbReference>
<reference evidence="3 4" key="1">
    <citation type="submission" date="2020-07" db="EMBL/GenBank/DDBJ databases">
        <title>Sequencing the genomes of 1000 actinobacteria strains.</title>
        <authorList>
            <person name="Klenk H.-P."/>
        </authorList>
    </citation>
    <scope>NUCLEOTIDE SEQUENCE [LARGE SCALE GENOMIC DNA]</scope>
    <source>
        <strain evidence="3 4">DSM 18448</strain>
    </source>
</reference>
<sequence>MNEPPGTPPTDAESVDRALAVLGRDLPPGLGRVLRHRRLAGGASGSAVHLLALDGDREVVLKVTSGGDRARRELGFYRDVAGLLPVRTPRLLAGAETADGQTVLLLTNARPAPPPDRWAARDWERAAAQLGALHRPEVAAGVTGFGWLPRRETGAPAVAAHSVRAAWRRLGHDPLAGPLLDREGEFADALSRLPTCLCHGDWHVDNLLLDADDEFVWIDWQEVGLDRGPVDLALLWQRAEFDGGDPPREAMFAAYAQARGIPLDATLRAATVAAEIRMILYGWPDHLQAVAPSRRDVVLGRLRRLAGEWETPGLAPVTATAALDGGGRVPPDTCSSGRR</sequence>
<proteinExistence type="predicted"/>
<evidence type="ECO:0000313" key="3">
    <source>
        <dbReference type="EMBL" id="NYH92018.1"/>
    </source>
</evidence>
<dbReference type="Pfam" id="PF01636">
    <property type="entry name" value="APH"/>
    <property type="match status" value="1"/>
</dbReference>
<dbReference type="PANTHER" id="PTHR21310:SF40">
    <property type="entry name" value="AMINOGLYCOSIDE PHOSPHOTRANSFERASE DOMAIN-CONTAINING PROTEIN-RELATED"/>
    <property type="match status" value="1"/>
</dbReference>
<dbReference type="InterPro" id="IPR051678">
    <property type="entry name" value="AGP_Transferase"/>
</dbReference>
<evidence type="ECO:0000256" key="1">
    <source>
        <dbReference type="SAM" id="MobiDB-lite"/>
    </source>
</evidence>
<name>A0A852ZJE3_9ACTN</name>
<comment type="caution">
    <text evidence="3">The sequence shown here is derived from an EMBL/GenBank/DDBJ whole genome shotgun (WGS) entry which is preliminary data.</text>
</comment>
<evidence type="ECO:0000313" key="4">
    <source>
        <dbReference type="Proteomes" id="UP000579605"/>
    </source>
</evidence>
<dbReference type="RefSeq" id="WP_179789489.1">
    <property type="nucleotide sequence ID" value="NZ_BAAARR010000001.1"/>
</dbReference>